<organism evidence="1 2">
    <name type="scientific">Virgisporangium ochraceum</name>
    <dbReference type="NCBI Taxonomy" id="65505"/>
    <lineage>
        <taxon>Bacteria</taxon>
        <taxon>Bacillati</taxon>
        <taxon>Actinomycetota</taxon>
        <taxon>Actinomycetes</taxon>
        <taxon>Micromonosporales</taxon>
        <taxon>Micromonosporaceae</taxon>
        <taxon>Virgisporangium</taxon>
    </lineage>
</organism>
<dbReference type="AlphaFoldDB" id="A0A8J4EI29"/>
<dbReference type="RefSeq" id="WP_203935106.1">
    <property type="nucleotide sequence ID" value="NZ_BOPH01000155.1"/>
</dbReference>
<sequence>MTVGNRDDIDIVGGDIVDRLKAALDLRDVAAPVDRAGYLFTMDNDFVNPNGHVLRRQRLRAGYTRRLTGALSSRTALFGFTWDWVEFSSVSATPGRTATQEPIRWTFAAGRTFDYYRPFPVEAFPDHRDGAGATERFHLGDWYTDLAAVPAVNLLVMATWDVLTFEALTGVLACDGLGEYGVRSPVSTMDGTQVHFDFKGFALEDSTFENAAVHSHPLGLTLVGGTPCTGVAFQGVGRLEVGGGGTGRSQQGESYFLGTCLLSTADADLVSGEMTELLTVSMRNAAGRQVPMQKRRVVRISRSD</sequence>
<keyword evidence="2" id="KW-1185">Reference proteome</keyword>
<comment type="caution">
    <text evidence="1">The sequence shown here is derived from an EMBL/GenBank/DDBJ whole genome shotgun (WGS) entry which is preliminary data.</text>
</comment>
<proteinExistence type="predicted"/>
<accession>A0A8J4EI29</accession>
<reference evidence="1" key="1">
    <citation type="submission" date="2021-01" db="EMBL/GenBank/DDBJ databases">
        <title>Whole genome shotgun sequence of Virgisporangium ochraceum NBRC 16418.</title>
        <authorList>
            <person name="Komaki H."/>
            <person name="Tamura T."/>
        </authorList>
    </citation>
    <scope>NUCLEOTIDE SEQUENCE</scope>
    <source>
        <strain evidence="1">NBRC 16418</strain>
    </source>
</reference>
<evidence type="ECO:0000313" key="2">
    <source>
        <dbReference type="Proteomes" id="UP000635606"/>
    </source>
</evidence>
<gene>
    <name evidence="1" type="ORF">Voc01_102600</name>
</gene>
<name>A0A8J4EI29_9ACTN</name>
<protein>
    <submittedName>
        <fullName evidence="1">Uncharacterized protein</fullName>
    </submittedName>
</protein>
<evidence type="ECO:0000313" key="1">
    <source>
        <dbReference type="EMBL" id="GIJ75343.1"/>
    </source>
</evidence>
<dbReference type="EMBL" id="BOPH01000155">
    <property type="protein sequence ID" value="GIJ75343.1"/>
    <property type="molecule type" value="Genomic_DNA"/>
</dbReference>
<dbReference type="Proteomes" id="UP000635606">
    <property type="component" value="Unassembled WGS sequence"/>
</dbReference>